<evidence type="ECO:0000313" key="7">
    <source>
        <dbReference type="Proteomes" id="UP000189376"/>
    </source>
</evidence>
<dbReference type="Pfam" id="PF07732">
    <property type="entry name" value="Cu-oxidase_3"/>
    <property type="match status" value="1"/>
</dbReference>
<dbReference type="CDD" id="cd13853">
    <property type="entry name" value="CuRO_1_Tth-MCO_like"/>
    <property type="match status" value="1"/>
</dbReference>
<dbReference type="CDD" id="cd13900">
    <property type="entry name" value="CuRO_3_Tth-MCO_like"/>
    <property type="match status" value="1"/>
</dbReference>
<evidence type="ECO:0000256" key="1">
    <source>
        <dbReference type="ARBA" id="ARBA00022723"/>
    </source>
</evidence>
<dbReference type="RefSeq" id="WP_077169835.1">
    <property type="nucleotide sequence ID" value="NZ_LFZS01000013.1"/>
</dbReference>
<reference evidence="6 7" key="1">
    <citation type="submission" date="2015-07" db="EMBL/GenBank/DDBJ databases">
        <title>Acinetobacter yuneri, a novel member of Acinetobacter calcoaceticus-Acinetobacter baumannii complex isolated from clinical specimen.</title>
        <authorList>
            <person name="Yu Y."/>
        </authorList>
    </citation>
    <scope>NUCLEOTIDE SEQUENCE [LARGE SCALE GENOMIC DNA]</scope>
    <source>
        <strain evidence="6 7">A362</strain>
    </source>
</reference>
<keyword evidence="1" id="KW-0479">Metal-binding</keyword>
<proteinExistence type="predicted"/>
<dbReference type="InterPro" id="IPR033138">
    <property type="entry name" value="Cu_oxidase_CS"/>
</dbReference>
<dbReference type="GO" id="GO:0016491">
    <property type="term" value="F:oxidoreductase activity"/>
    <property type="evidence" value="ECO:0007669"/>
    <property type="project" value="UniProtKB-KW"/>
</dbReference>
<accession>A0A1V2UT07</accession>
<dbReference type="InterPro" id="IPR045087">
    <property type="entry name" value="Cu-oxidase_fam"/>
</dbReference>
<sequence>MKIAHLILCTPLTLVSGYALAEESSDRILEDPPEMSVARNHQALLAVPSPTTATTTVPQMQSSNEALFTWEVKKTINRLWNPATNSYDKVMLRSYQGTNTQPNTPYIAPTIEVFPGETVRATLDNQLDIDPITHKKLPKDPSCTGDHFDVNKPHCFDGTNMHTHGLWINPAGNSDNVLVSINLGVNFQYEYNIPPDHPAGTFWYHPHRHGSTAIQVASGMAGALIIHGYRQPTPNKTGDLDLLTYGFKERTLVFQQIQYACYDANGKIQTDSKGNYICQNNQIGEIRDYQGFGVGGWGKSGRYTSINGEVQPFITQAVAGQVERWRMIHAGVRDSINLSVRQMQNIPSKLDLTPTGEKQLLRESCTGPIVSQHLIAADGLTLKQVMDKTVTVFQPGYRFDALMQFPQEGRYCLIDEAASASANVDRTSSERRLLGIIQVNKSTSAPQSLTTVLSNNATRNIAPDMRPAVLQDLQQNLKLSHFVPHQDLPATPNKQFLEFNIDTKANPTQFQVDGKPYKPGRIDRTLELGKTDEWILTSKLASHPFHIHVNPFQIVEIKDPSGKDVSDINAVDDYDKSAPPDPQYRGLKGTWKDTIWVKNVQGNSYTITVRTKYQRYIGDFVLHCHILDHEDQGMMQNIRISLPDGNGGVSQGHH</sequence>
<keyword evidence="2" id="KW-0560">Oxidoreductase</keyword>
<comment type="caution">
    <text evidence="6">The sequence shown here is derived from an EMBL/GenBank/DDBJ whole genome shotgun (WGS) entry which is preliminary data.</text>
</comment>
<dbReference type="Proteomes" id="UP000189376">
    <property type="component" value="Unassembled WGS sequence"/>
</dbReference>
<dbReference type="GO" id="GO:0005507">
    <property type="term" value="F:copper ion binding"/>
    <property type="evidence" value="ECO:0007669"/>
    <property type="project" value="InterPro"/>
</dbReference>
<feature type="signal peptide" evidence="3">
    <location>
        <begin position="1"/>
        <end position="21"/>
    </location>
</feature>
<dbReference type="AlphaFoldDB" id="A0A1V2UT07"/>
<dbReference type="Pfam" id="PF07731">
    <property type="entry name" value="Cu-oxidase_2"/>
    <property type="match status" value="1"/>
</dbReference>
<name>A0A1V2UT07_9GAMM</name>
<dbReference type="PANTHER" id="PTHR11709:SF518">
    <property type="entry name" value="MULTICOPPER OXIDASE"/>
    <property type="match status" value="1"/>
</dbReference>
<evidence type="ECO:0000256" key="3">
    <source>
        <dbReference type="SAM" id="SignalP"/>
    </source>
</evidence>
<feature type="domain" description="Plastocyanin-like" evidence="4">
    <location>
        <begin position="493"/>
        <end position="638"/>
    </location>
</feature>
<dbReference type="EMBL" id="LFZS01000013">
    <property type="protein sequence ID" value="ONN53026.1"/>
    <property type="molecule type" value="Genomic_DNA"/>
</dbReference>
<dbReference type="Gene3D" id="2.60.40.420">
    <property type="entry name" value="Cupredoxins - blue copper proteins"/>
    <property type="match status" value="3"/>
</dbReference>
<evidence type="ECO:0000259" key="5">
    <source>
        <dbReference type="Pfam" id="PF07732"/>
    </source>
</evidence>
<evidence type="ECO:0000256" key="2">
    <source>
        <dbReference type="ARBA" id="ARBA00023002"/>
    </source>
</evidence>
<keyword evidence="7" id="KW-1185">Reference proteome</keyword>
<protein>
    <submittedName>
        <fullName evidence="6">L-ascorbate oxidase</fullName>
    </submittedName>
</protein>
<dbReference type="InterPro" id="IPR011706">
    <property type="entry name" value="Cu-oxidase_C"/>
</dbReference>
<dbReference type="PROSITE" id="PS00080">
    <property type="entry name" value="MULTICOPPER_OXIDASE2"/>
    <property type="match status" value="1"/>
</dbReference>
<dbReference type="SUPFAM" id="SSF49503">
    <property type="entry name" value="Cupredoxins"/>
    <property type="match status" value="3"/>
</dbReference>
<feature type="chain" id="PRO_5010711168" evidence="3">
    <location>
        <begin position="22"/>
        <end position="654"/>
    </location>
</feature>
<dbReference type="InterPro" id="IPR008972">
    <property type="entry name" value="Cupredoxin"/>
</dbReference>
<dbReference type="InterPro" id="IPR002355">
    <property type="entry name" value="Cu_oxidase_Cu_BS"/>
</dbReference>
<dbReference type="PANTHER" id="PTHR11709">
    <property type="entry name" value="MULTI-COPPER OXIDASE"/>
    <property type="match status" value="1"/>
</dbReference>
<feature type="domain" description="Plastocyanin-like" evidence="5">
    <location>
        <begin position="157"/>
        <end position="228"/>
    </location>
</feature>
<keyword evidence="3" id="KW-0732">Signal</keyword>
<evidence type="ECO:0000313" key="6">
    <source>
        <dbReference type="EMBL" id="ONN53026.1"/>
    </source>
</evidence>
<dbReference type="InterPro" id="IPR011707">
    <property type="entry name" value="Cu-oxidase-like_N"/>
</dbReference>
<dbReference type="PROSITE" id="PS00079">
    <property type="entry name" value="MULTICOPPER_OXIDASE1"/>
    <property type="match status" value="1"/>
</dbReference>
<evidence type="ECO:0000259" key="4">
    <source>
        <dbReference type="Pfam" id="PF07731"/>
    </source>
</evidence>
<gene>
    <name evidence="6" type="ORF">AC058_14900</name>
</gene>
<organism evidence="6 7">
    <name type="scientific">Acinetobacter genomosp. 33YU</name>
    <dbReference type="NCBI Taxonomy" id="1675530"/>
    <lineage>
        <taxon>Bacteria</taxon>
        <taxon>Pseudomonadati</taxon>
        <taxon>Pseudomonadota</taxon>
        <taxon>Gammaproteobacteria</taxon>
        <taxon>Moraxellales</taxon>
        <taxon>Moraxellaceae</taxon>
        <taxon>Acinetobacter</taxon>
    </lineage>
</organism>